<keyword evidence="3" id="KW-0804">Transcription</keyword>
<dbReference type="Pfam" id="PF13377">
    <property type="entry name" value="Peripla_BP_3"/>
    <property type="match status" value="1"/>
</dbReference>
<evidence type="ECO:0000256" key="2">
    <source>
        <dbReference type="ARBA" id="ARBA00023125"/>
    </source>
</evidence>
<dbReference type="EMBL" id="FRCS01000008">
    <property type="protein sequence ID" value="SHN42612.1"/>
    <property type="molecule type" value="Genomic_DNA"/>
</dbReference>
<evidence type="ECO:0000313" key="6">
    <source>
        <dbReference type="Proteomes" id="UP000184440"/>
    </source>
</evidence>
<dbReference type="SUPFAM" id="SSF47413">
    <property type="entry name" value="lambda repressor-like DNA-binding domains"/>
    <property type="match status" value="1"/>
</dbReference>
<dbReference type="GO" id="GO:0003700">
    <property type="term" value="F:DNA-binding transcription factor activity"/>
    <property type="evidence" value="ECO:0007669"/>
    <property type="project" value="TreeGrafter"/>
</dbReference>
<dbReference type="Proteomes" id="UP000184440">
    <property type="component" value="Unassembled WGS sequence"/>
</dbReference>
<dbReference type="Gene3D" id="1.10.260.40">
    <property type="entry name" value="lambda repressor-like DNA-binding domains"/>
    <property type="match status" value="1"/>
</dbReference>
<dbReference type="RefSeq" id="WP_073260497.1">
    <property type="nucleotide sequence ID" value="NZ_FRCS01000008.1"/>
</dbReference>
<evidence type="ECO:0000256" key="3">
    <source>
        <dbReference type="ARBA" id="ARBA00023163"/>
    </source>
</evidence>
<dbReference type="InterPro" id="IPR046335">
    <property type="entry name" value="LacI/GalR-like_sensor"/>
</dbReference>
<dbReference type="InterPro" id="IPR028082">
    <property type="entry name" value="Peripla_BP_I"/>
</dbReference>
<evidence type="ECO:0000259" key="4">
    <source>
        <dbReference type="PROSITE" id="PS50932"/>
    </source>
</evidence>
<reference evidence="5 6" key="1">
    <citation type="submission" date="2016-11" db="EMBL/GenBank/DDBJ databases">
        <authorList>
            <person name="Jaros S."/>
            <person name="Januszkiewicz K."/>
            <person name="Wedrychowicz H."/>
        </authorList>
    </citation>
    <scope>NUCLEOTIDE SEQUENCE [LARGE SCALE GENOMIC DNA]</scope>
    <source>
        <strain evidence="5 6">DSM 46144</strain>
    </source>
</reference>
<dbReference type="InterPro" id="IPR000843">
    <property type="entry name" value="HTH_LacI"/>
</dbReference>
<dbReference type="InterPro" id="IPR010982">
    <property type="entry name" value="Lambda_DNA-bd_dom_sf"/>
</dbReference>
<gene>
    <name evidence="5" type="ORF">SAMN05443668_108267</name>
</gene>
<dbReference type="AlphaFoldDB" id="A0A1M7R8V5"/>
<feature type="domain" description="HTH lacI-type" evidence="4">
    <location>
        <begin position="4"/>
        <end position="58"/>
    </location>
</feature>
<keyword evidence="1" id="KW-0805">Transcription regulation</keyword>
<dbReference type="SUPFAM" id="SSF53822">
    <property type="entry name" value="Periplasmic binding protein-like I"/>
    <property type="match status" value="1"/>
</dbReference>
<keyword evidence="6" id="KW-1185">Reference proteome</keyword>
<evidence type="ECO:0000256" key="1">
    <source>
        <dbReference type="ARBA" id="ARBA00023015"/>
    </source>
</evidence>
<sequence>MVAFTSKDVARLAGVSQSTVSYVMSGKRPISEETRRRVLDAIDRLTYEPNAGARALASQRTNVVGLVVPFGRGVDTTGLLPFIETIAGAARARDHDVLLVTTDEGSAGIRRLAGRSLCDAIILMDLHATDDERLPVAASVRTPVILIGVPEDPHGLHCVDLDFGQAARLAVDELAATGHDRLVLVGHPGEIIERDLNYVRRFYDAARVAAAGHGLPLEVVAPVEWGRAAAGETADRLATRVAGRLGVIIPASNTVQPVVHALTARGVVPGRDLSVIGLLTDAAAAEAEPPITNVSLEPRDVSRRAMETLFRLLEQPAEAPRPPRVDLVAPQLTRRQTVMPAP</sequence>
<keyword evidence="2" id="KW-0238">DNA-binding</keyword>
<accession>A0A1M7R8V5</accession>
<dbReference type="PANTHER" id="PTHR30146:SF153">
    <property type="entry name" value="LACTOSE OPERON REPRESSOR"/>
    <property type="match status" value="1"/>
</dbReference>
<dbReference type="CDD" id="cd01392">
    <property type="entry name" value="HTH_LacI"/>
    <property type="match status" value="1"/>
</dbReference>
<dbReference type="SMART" id="SM00354">
    <property type="entry name" value="HTH_LACI"/>
    <property type="match status" value="1"/>
</dbReference>
<dbReference type="Pfam" id="PF00356">
    <property type="entry name" value="LacI"/>
    <property type="match status" value="1"/>
</dbReference>
<protein>
    <submittedName>
        <fullName evidence="5">Transcriptional regulator, LacI family</fullName>
    </submittedName>
</protein>
<dbReference type="PANTHER" id="PTHR30146">
    <property type="entry name" value="LACI-RELATED TRANSCRIPTIONAL REPRESSOR"/>
    <property type="match status" value="1"/>
</dbReference>
<dbReference type="Gene3D" id="3.40.50.2300">
    <property type="match status" value="2"/>
</dbReference>
<proteinExistence type="predicted"/>
<dbReference type="PROSITE" id="PS50932">
    <property type="entry name" value="HTH_LACI_2"/>
    <property type="match status" value="1"/>
</dbReference>
<dbReference type="STRING" id="134849.SAMN05443668_108267"/>
<name>A0A1M7R8V5_9ACTN</name>
<evidence type="ECO:0000313" key="5">
    <source>
        <dbReference type="EMBL" id="SHN42612.1"/>
    </source>
</evidence>
<organism evidence="5 6">
    <name type="scientific">Cryptosporangium aurantiacum</name>
    <dbReference type="NCBI Taxonomy" id="134849"/>
    <lineage>
        <taxon>Bacteria</taxon>
        <taxon>Bacillati</taxon>
        <taxon>Actinomycetota</taxon>
        <taxon>Actinomycetes</taxon>
        <taxon>Cryptosporangiales</taxon>
        <taxon>Cryptosporangiaceae</taxon>
        <taxon>Cryptosporangium</taxon>
    </lineage>
</organism>
<dbReference type="GO" id="GO:0000976">
    <property type="term" value="F:transcription cis-regulatory region binding"/>
    <property type="evidence" value="ECO:0007669"/>
    <property type="project" value="TreeGrafter"/>
</dbReference>